<evidence type="ECO:0000256" key="6">
    <source>
        <dbReference type="RuleBase" id="RU361235"/>
    </source>
</evidence>
<dbReference type="InterPro" id="IPR002018">
    <property type="entry name" value="CarbesteraseB"/>
</dbReference>
<dbReference type="EC" id="3.1.1.-" evidence="6"/>
<dbReference type="AlphaFoldDB" id="A0A8K0G4T2"/>
<evidence type="ECO:0000256" key="2">
    <source>
        <dbReference type="ARBA" id="ARBA00022487"/>
    </source>
</evidence>
<dbReference type="PANTHER" id="PTHR43142:SF1">
    <property type="entry name" value="CARBOXYLIC ESTER HYDROLASE"/>
    <property type="match status" value="1"/>
</dbReference>
<evidence type="ECO:0000256" key="4">
    <source>
        <dbReference type="ARBA" id="ARBA00023157"/>
    </source>
</evidence>
<reference evidence="8" key="1">
    <citation type="submission" date="2019-08" db="EMBL/GenBank/DDBJ databases">
        <title>The genome of the North American firefly Photinus pyralis.</title>
        <authorList>
            <consortium name="Photinus pyralis genome working group"/>
            <person name="Fallon T.R."/>
            <person name="Sander Lower S.E."/>
            <person name="Weng J.-K."/>
        </authorList>
    </citation>
    <scope>NUCLEOTIDE SEQUENCE</scope>
    <source>
        <strain evidence="8">TRF0915ILg1</strain>
        <tissue evidence="8">Whole body</tissue>
    </source>
</reference>
<evidence type="ECO:0000256" key="1">
    <source>
        <dbReference type="ARBA" id="ARBA00005964"/>
    </source>
</evidence>
<feature type="non-terminal residue" evidence="8">
    <location>
        <position position="1"/>
    </location>
</feature>
<evidence type="ECO:0000313" key="9">
    <source>
        <dbReference type="Proteomes" id="UP000801492"/>
    </source>
</evidence>
<sequence length="272" mass="30468">FLSTNNDEAPGNYGFKDQVFALEWVRENIHRFGGDKSQVTIFGESAGAASVHLHFFSPTTKGLFHRAISQSGSALTFWSRPANSRQEQVAKQQASFVNCSTKYGSHDMIECLRKVDAVTLADSADLFKFFTNEPVAVYGPVTEKPSLLNPRPYLTEDPLILLQNGEFHRIPWMTGVVANEGISRASQLLRNSTTLQALNKNFNLYGPQMYVIPWSVPEKDVNAVWKNITDFFLQADYVNVTNPDSVQGFINVKLFIITTTNILLTPFVAAYF</sequence>
<proteinExistence type="inferred from homology"/>
<keyword evidence="3 6" id="KW-0378">Hydrolase</keyword>
<dbReference type="Pfam" id="PF00135">
    <property type="entry name" value="COesterase"/>
    <property type="match status" value="1"/>
</dbReference>
<keyword evidence="2" id="KW-0719">Serine esterase</keyword>
<evidence type="ECO:0000313" key="8">
    <source>
        <dbReference type="EMBL" id="KAF2885946.1"/>
    </source>
</evidence>
<evidence type="ECO:0000256" key="5">
    <source>
        <dbReference type="ARBA" id="ARBA00023180"/>
    </source>
</evidence>
<evidence type="ECO:0000259" key="7">
    <source>
        <dbReference type="Pfam" id="PF00135"/>
    </source>
</evidence>
<dbReference type="OrthoDB" id="19653at2759"/>
<dbReference type="PANTHER" id="PTHR43142">
    <property type="entry name" value="CARBOXYLIC ESTER HYDROLASE"/>
    <property type="match status" value="1"/>
</dbReference>
<keyword evidence="9" id="KW-1185">Reference proteome</keyword>
<keyword evidence="5" id="KW-0325">Glycoprotein</keyword>
<dbReference type="SUPFAM" id="SSF53474">
    <property type="entry name" value="alpha/beta-Hydrolases"/>
    <property type="match status" value="1"/>
</dbReference>
<feature type="domain" description="Carboxylesterase type B" evidence="7">
    <location>
        <begin position="1"/>
        <end position="251"/>
    </location>
</feature>
<accession>A0A8K0G4T2</accession>
<dbReference type="GO" id="GO:0052689">
    <property type="term" value="F:carboxylic ester hydrolase activity"/>
    <property type="evidence" value="ECO:0007669"/>
    <property type="project" value="UniProtKB-KW"/>
</dbReference>
<gene>
    <name evidence="8" type="ORF">ILUMI_20227</name>
</gene>
<comment type="similarity">
    <text evidence="1 6">Belongs to the type-B carboxylesterase/lipase family.</text>
</comment>
<dbReference type="Proteomes" id="UP000801492">
    <property type="component" value="Unassembled WGS sequence"/>
</dbReference>
<dbReference type="EMBL" id="VTPC01089116">
    <property type="protein sequence ID" value="KAF2885946.1"/>
    <property type="molecule type" value="Genomic_DNA"/>
</dbReference>
<evidence type="ECO:0000256" key="3">
    <source>
        <dbReference type="ARBA" id="ARBA00022801"/>
    </source>
</evidence>
<name>A0A8K0G4T2_IGNLU</name>
<protein>
    <recommendedName>
        <fullName evidence="6">Carboxylic ester hydrolase</fullName>
        <ecNumber evidence="6">3.1.1.-</ecNumber>
    </recommendedName>
</protein>
<keyword evidence="4" id="KW-1015">Disulfide bond</keyword>
<dbReference type="PROSITE" id="PS00122">
    <property type="entry name" value="CARBOXYLESTERASE_B_1"/>
    <property type="match status" value="1"/>
</dbReference>
<organism evidence="8 9">
    <name type="scientific">Ignelater luminosus</name>
    <name type="common">Cucubano</name>
    <name type="synonym">Pyrophorus luminosus</name>
    <dbReference type="NCBI Taxonomy" id="2038154"/>
    <lineage>
        <taxon>Eukaryota</taxon>
        <taxon>Metazoa</taxon>
        <taxon>Ecdysozoa</taxon>
        <taxon>Arthropoda</taxon>
        <taxon>Hexapoda</taxon>
        <taxon>Insecta</taxon>
        <taxon>Pterygota</taxon>
        <taxon>Neoptera</taxon>
        <taxon>Endopterygota</taxon>
        <taxon>Coleoptera</taxon>
        <taxon>Polyphaga</taxon>
        <taxon>Elateriformia</taxon>
        <taxon>Elateroidea</taxon>
        <taxon>Elateridae</taxon>
        <taxon>Agrypninae</taxon>
        <taxon>Pyrophorini</taxon>
        <taxon>Ignelater</taxon>
    </lineage>
</organism>
<dbReference type="InterPro" id="IPR019826">
    <property type="entry name" value="Carboxylesterase_B_AS"/>
</dbReference>
<comment type="caution">
    <text evidence="8">The sequence shown here is derived from an EMBL/GenBank/DDBJ whole genome shotgun (WGS) entry which is preliminary data.</text>
</comment>
<dbReference type="Gene3D" id="3.40.50.1820">
    <property type="entry name" value="alpha/beta hydrolase"/>
    <property type="match status" value="1"/>
</dbReference>
<dbReference type="InterPro" id="IPR029058">
    <property type="entry name" value="AB_hydrolase_fold"/>
</dbReference>